<evidence type="ECO:0000256" key="3">
    <source>
        <dbReference type="ARBA" id="ARBA00022490"/>
    </source>
</evidence>
<evidence type="ECO:0000256" key="5">
    <source>
        <dbReference type="ARBA" id="ARBA00022695"/>
    </source>
</evidence>
<feature type="region of interest" description="N-acetyltransferase" evidence="17">
    <location>
        <begin position="258"/>
        <end position="483"/>
    </location>
</feature>
<feature type="region of interest" description="Pyrophosphorylase" evidence="17">
    <location>
        <begin position="1"/>
        <end position="236"/>
    </location>
</feature>
<comment type="function">
    <text evidence="16 17">Catalyzes the last two sequential reactions in the de novo biosynthetic pathway for UDP-N-acetylglucosamine (UDP-GlcNAc). The C-terminal domain catalyzes the transfer of acetyl group from acetyl coenzyme A to glucosamine-1-phosphate (GlcN-1-P) to produce N-acetylglucosamine-1-phosphate (GlcNAc-1-P), which is converted into UDP-GlcNAc by the transfer of uridine 5-monophosphate (from uridine 5-triphosphate), a reaction catalyzed by the N-terminal domain.</text>
</comment>
<feature type="binding site" evidence="17">
    <location>
        <position position="357"/>
    </location>
    <ligand>
        <name>UDP-N-acetyl-alpha-D-glucosamine</name>
        <dbReference type="ChEBI" id="CHEBI:57705"/>
    </ligand>
</feature>
<dbReference type="InterPro" id="IPR005882">
    <property type="entry name" value="Bifunctional_GlmU"/>
</dbReference>
<comment type="pathway">
    <text evidence="17">Bacterial outer membrane biogenesis; LPS lipid A biosynthesis.</text>
</comment>
<dbReference type="NCBIfam" id="TIGR01173">
    <property type="entry name" value="glmU"/>
    <property type="match status" value="1"/>
</dbReference>
<feature type="binding site" evidence="17">
    <location>
        <position position="429"/>
    </location>
    <ligand>
        <name>acetyl-CoA</name>
        <dbReference type="ChEBI" id="CHEBI:57288"/>
    </ligand>
</feature>
<dbReference type="InterPro" id="IPR050065">
    <property type="entry name" value="GlmU-like"/>
</dbReference>
<feature type="binding site" evidence="17">
    <location>
        <begin position="392"/>
        <end position="393"/>
    </location>
    <ligand>
        <name>acetyl-CoA</name>
        <dbReference type="ChEBI" id="CHEBI:57288"/>
    </ligand>
</feature>
<dbReference type="EC" id="2.3.1.157" evidence="17"/>
<keyword evidence="8 17" id="KW-0460">Magnesium</keyword>
<feature type="binding site" evidence="17">
    <location>
        <position position="109"/>
    </location>
    <ligand>
        <name>Mg(2+)</name>
        <dbReference type="ChEBI" id="CHEBI:18420"/>
    </ligand>
</feature>
<dbReference type="InterPro" id="IPR011004">
    <property type="entry name" value="Trimer_LpxA-like_sf"/>
</dbReference>
<dbReference type="CDD" id="cd03353">
    <property type="entry name" value="LbH_GlmU_C"/>
    <property type="match status" value="1"/>
</dbReference>
<dbReference type="GO" id="GO:0000902">
    <property type="term" value="P:cell morphogenesis"/>
    <property type="evidence" value="ECO:0007669"/>
    <property type="project" value="UniProtKB-UniRule"/>
</dbReference>
<dbReference type="GO" id="GO:0008360">
    <property type="term" value="P:regulation of cell shape"/>
    <property type="evidence" value="ECO:0007669"/>
    <property type="project" value="UniProtKB-KW"/>
</dbReference>
<comment type="pathway">
    <text evidence="17">Nucleotide-sugar biosynthesis; UDP-N-acetyl-alpha-D-glucosamine biosynthesis; UDP-N-acetyl-alpha-D-glucosamine from N-acetyl-alpha-D-glucosamine 1-phosphate: step 1/1.</text>
</comment>
<feature type="binding site" evidence="17">
    <location>
        <begin position="11"/>
        <end position="14"/>
    </location>
    <ligand>
        <name>UDP-N-acetyl-alpha-D-glucosamine</name>
        <dbReference type="ChEBI" id="CHEBI:57705"/>
    </ligand>
</feature>
<dbReference type="GO" id="GO:0005737">
    <property type="term" value="C:cytoplasm"/>
    <property type="evidence" value="ECO:0007669"/>
    <property type="project" value="UniProtKB-SubCell"/>
</dbReference>
<comment type="cofactor">
    <cofactor evidence="17">
        <name>Mg(2+)</name>
        <dbReference type="ChEBI" id="CHEBI:18420"/>
    </cofactor>
    <text evidence="17">Binds 1 Mg(2+) ion per subunit.</text>
</comment>
<evidence type="ECO:0000256" key="9">
    <source>
        <dbReference type="ARBA" id="ARBA00022960"/>
    </source>
</evidence>
<sequence length="483" mass="49771">MADTKLAIVILAAGQGTRMKSATPKLLHPLAGVPMVSHVLATARALDAAHVVAVVRHERDRLVEVITAELPESIIVDQDEVPGTGRAVEQAVAALPDAFDGDVLVINGDVPLLDADTLTSLISRHRADGAAATLLSAVLADATGYGRIIRTTDGAVDYIVEQKDATEAERAVSEINAGVYVFSLSLLRTELAKLTTNNAQGEKYLTDVVGLLRADGLDVSAIPVAEPWLVEGVNDRAQLSAQAARLNAMIIRGWQLSGVTIQDPSSTWIDVQVTLAPDVTIKPGTQLLRATDVATGAIIGPDTTLVDCEVGANAEVKRTDATLAVIGAGASVGPFSFLRPGTVLGADGKIGAFVETKNAKIGTGSKVPHLSYVGDAEIGEQSNIGAGSIFANYDGVKKHSSVVGSHVRTGSHGVFVAPVTIGDGAYTGAGTVVRKDVPAGALAINVAPQRNMAGWVETHRAGTAAATAAAAASGQTTNPHEEN</sequence>
<dbReference type="PANTHER" id="PTHR43584">
    <property type="entry name" value="NUCLEOTIDYL TRANSFERASE"/>
    <property type="match status" value="1"/>
</dbReference>
<comment type="catalytic activity">
    <reaction evidence="15 17">
        <text>N-acetyl-alpha-D-glucosamine 1-phosphate + UTP + H(+) = UDP-N-acetyl-alpha-D-glucosamine + diphosphate</text>
        <dbReference type="Rhea" id="RHEA:13509"/>
        <dbReference type="ChEBI" id="CHEBI:15378"/>
        <dbReference type="ChEBI" id="CHEBI:33019"/>
        <dbReference type="ChEBI" id="CHEBI:46398"/>
        <dbReference type="ChEBI" id="CHEBI:57705"/>
        <dbReference type="ChEBI" id="CHEBI:57776"/>
        <dbReference type="EC" id="2.7.7.23"/>
    </reaction>
</comment>
<evidence type="ECO:0000256" key="12">
    <source>
        <dbReference type="ARBA" id="ARBA00023315"/>
    </source>
</evidence>
<evidence type="ECO:0000256" key="16">
    <source>
        <dbReference type="ARBA" id="ARBA00049628"/>
    </source>
</evidence>
<feature type="binding site" evidence="17">
    <location>
        <position position="383"/>
    </location>
    <ligand>
        <name>UDP-N-acetyl-alpha-D-glucosamine</name>
        <dbReference type="ChEBI" id="CHEBI:57705"/>
    </ligand>
</feature>
<dbReference type="InterPro" id="IPR025877">
    <property type="entry name" value="MobA-like_NTP_Trfase"/>
</dbReference>
<comment type="subcellular location">
    <subcellularLocation>
        <location evidence="17">Cytoplasm</location>
    </subcellularLocation>
</comment>
<feature type="binding site" evidence="17">
    <location>
        <position position="78"/>
    </location>
    <ligand>
        <name>UDP-N-acetyl-alpha-D-glucosamine</name>
        <dbReference type="ChEBI" id="CHEBI:57705"/>
    </ligand>
</feature>
<dbReference type="Gene3D" id="2.160.10.10">
    <property type="entry name" value="Hexapeptide repeat proteins"/>
    <property type="match status" value="1"/>
</dbReference>
<comment type="pathway">
    <text evidence="17">Nucleotide-sugar biosynthesis; UDP-N-acetyl-alpha-D-glucosamine biosynthesis; N-acetyl-alpha-D-glucosamine 1-phosphate from alpha-D-glucosamine 6-phosphate (route II): step 2/2.</text>
</comment>
<feature type="active site" description="Proton acceptor" evidence="17">
    <location>
        <position position="369"/>
    </location>
</feature>
<evidence type="ECO:0000256" key="14">
    <source>
        <dbReference type="ARBA" id="ARBA00048247"/>
    </source>
</evidence>
<dbReference type="CDD" id="cd02540">
    <property type="entry name" value="GT2_GlmU_N_bac"/>
    <property type="match status" value="1"/>
</dbReference>
<evidence type="ECO:0000256" key="8">
    <source>
        <dbReference type="ARBA" id="ARBA00022842"/>
    </source>
</evidence>
<dbReference type="SUPFAM" id="SSF51161">
    <property type="entry name" value="Trimeric LpxA-like enzymes"/>
    <property type="match status" value="1"/>
</dbReference>
<organism evidence="19 20">
    <name type="scientific">Mycetocola zhujimingii</name>
    <dbReference type="NCBI Taxonomy" id="2079792"/>
    <lineage>
        <taxon>Bacteria</taxon>
        <taxon>Bacillati</taxon>
        <taxon>Actinomycetota</taxon>
        <taxon>Actinomycetes</taxon>
        <taxon>Micrococcales</taxon>
        <taxon>Microbacteriaceae</taxon>
        <taxon>Mycetocola</taxon>
    </lineage>
</organism>
<dbReference type="InterPro" id="IPR029044">
    <property type="entry name" value="Nucleotide-diphossugar_trans"/>
</dbReference>
<reference evidence="20" key="1">
    <citation type="submission" date="2018-04" db="EMBL/GenBank/DDBJ databases">
        <authorList>
            <person name="Liu S."/>
            <person name="Wang Z."/>
            <person name="Li J."/>
        </authorList>
    </citation>
    <scope>NUCLEOTIDE SEQUENCE [LARGE SCALE GENOMIC DNA]</scope>
    <source>
        <strain evidence="20">622</strain>
    </source>
</reference>
<evidence type="ECO:0000256" key="11">
    <source>
        <dbReference type="ARBA" id="ARBA00023268"/>
    </source>
</evidence>
<evidence type="ECO:0000313" key="20">
    <source>
        <dbReference type="Proteomes" id="UP000244962"/>
    </source>
</evidence>
<evidence type="ECO:0000259" key="18">
    <source>
        <dbReference type="Pfam" id="PF12804"/>
    </source>
</evidence>
<dbReference type="AlphaFoldDB" id="A0A2U1TI26"/>
<feature type="binding site" evidence="17">
    <location>
        <position position="372"/>
    </location>
    <ligand>
        <name>UDP-N-acetyl-alpha-D-glucosamine</name>
        <dbReference type="ChEBI" id="CHEBI:57705"/>
    </ligand>
</feature>
<dbReference type="GO" id="GO:0019134">
    <property type="term" value="F:glucosamine-1-phosphate N-acetyltransferase activity"/>
    <property type="evidence" value="ECO:0007669"/>
    <property type="project" value="UniProtKB-UniRule"/>
</dbReference>
<feature type="binding site" evidence="17">
    <location>
        <position position="234"/>
    </location>
    <ligand>
        <name>Mg(2+)</name>
        <dbReference type="ChEBI" id="CHEBI:18420"/>
    </ligand>
</feature>
<feature type="binding site" evidence="17">
    <location>
        <position position="161"/>
    </location>
    <ligand>
        <name>UDP-N-acetyl-alpha-D-glucosamine</name>
        <dbReference type="ChEBI" id="CHEBI:57705"/>
    </ligand>
</feature>
<comment type="similarity">
    <text evidence="2 17">In the N-terminal section; belongs to the N-acetylglucosamine-1-phosphate uridyltransferase family.</text>
</comment>
<gene>
    <name evidence="17 19" type="primary">glmU</name>
    <name evidence="19" type="ORF">DF223_04225</name>
</gene>
<evidence type="ECO:0000256" key="7">
    <source>
        <dbReference type="ARBA" id="ARBA00022737"/>
    </source>
</evidence>
<dbReference type="UniPathway" id="UPA00973"/>
<dbReference type="GO" id="GO:0016020">
    <property type="term" value="C:membrane"/>
    <property type="evidence" value="ECO:0007669"/>
    <property type="project" value="GOC"/>
</dbReference>
<comment type="similarity">
    <text evidence="1 17">In the C-terminal section; belongs to the transferase hexapeptide repeat family.</text>
</comment>
<keyword evidence="11 17" id="KW-0511">Multifunctional enzyme</keyword>
<dbReference type="GO" id="GO:0003977">
    <property type="term" value="F:UDP-N-acetylglucosamine diphosphorylase activity"/>
    <property type="evidence" value="ECO:0007669"/>
    <property type="project" value="UniProtKB-UniRule"/>
</dbReference>
<evidence type="ECO:0000313" key="19">
    <source>
        <dbReference type="EMBL" id="PWC08537.1"/>
    </source>
</evidence>
<evidence type="ECO:0000256" key="10">
    <source>
        <dbReference type="ARBA" id="ARBA00022984"/>
    </source>
</evidence>
<keyword evidence="12 17" id="KW-0012">Acyltransferase</keyword>
<proteinExistence type="inferred from homology"/>
<evidence type="ECO:0000256" key="15">
    <source>
        <dbReference type="ARBA" id="ARBA00048493"/>
    </source>
</evidence>
<dbReference type="EC" id="2.7.7.23" evidence="17"/>
<feature type="binding site" evidence="17">
    <location>
        <position position="146"/>
    </location>
    <ligand>
        <name>UDP-N-acetyl-alpha-D-glucosamine</name>
        <dbReference type="ChEBI" id="CHEBI:57705"/>
    </ligand>
</feature>
<keyword evidence="6 17" id="KW-0479">Metal-binding</keyword>
<keyword evidence="10 17" id="KW-0573">Peptidoglycan synthesis</keyword>
<dbReference type="GO" id="GO:0000287">
    <property type="term" value="F:magnesium ion binding"/>
    <property type="evidence" value="ECO:0007669"/>
    <property type="project" value="UniProtKB-UniRule"/>
</dbReference>
<feature type="region of interest" description="Linker" evidence="17">
    <location>
        <begin position="237"/>
        <end position="257"/>
    </location>
</feature>
<feature type="binding site" evidence="17">
    <location>
        <position position="386"/>
    </location>
    <ligand>
        <name>acetyl-CoA</name>
        <dbReference type="ChEBI" id="CHEBI:57288"/>
    </ligand>
</feature>
<evidence type="ECO:0000256" key="4">
    <source>
        <dbReference type="ARBA" id="ARBA00022679"/>
    </source>
</evidence>
<evidence type="ECO:0000256" key="1">
    <source>
        <dbReference type="ARBA" id="ARBA00007707"/>
    </source>
</evidence>
<dbReference type="Proteomes" id="UP000244962">
    <property type="component" value="Unassembled WGS sequence"/>
</dbReference>
<keyword evidence="9 17" id="KW-0133">Cell shape</keyword>
<dbReference type="GO" id="GO:0009245">
    <property type="term" value="P:lipid A biosynthetic process"/>
    <property type="evidence" value="ECO:0007669"/>
    <property type="project" value="UniProtKB-UniRule"/>
</dbReference>
<dbReference type="Pfam" id="PF12804">
    <property type="entry name" value="NTP_transf_3"/>
    <property type="match status" value="1"/>
</dbReference>
<feature type="binding site" evidence="17">
    <location>
        <position position="411"/>
    </location>
    <ligand>
        <name>acetyl-CoA</name>
        <dbReference type="ChEBI" id="CHEBI:57288"/>
    </ligand>
</feature>
<dbReference type="GO" id="GO:0006048">
    <property type="term" value="P:UDP-N-acetylglucosamine biosynthetic process"/>
    <property type="evidence" value="ECO:0007669"/>
    <property type="project" value="UniProtKB-UniPathway"/>
</dbReference>
<keyword evidence="13 17" id="KW-0961">Cell wall biogenesis/degradation</keyword>
<keyword evidence="5 17" id="KW-0548">Nucleotidyltransferase</keyword>
<feature type="domain" description="MobA-like NTP transferase" evidence="18">
    <location>
        <begin position="9"/>
        <end position="134"/>
    </location>
</feature>
<dbReference type="RefSeq" id="WP_108962250.1">
    <property type="nucleotide sequence ID" value="NZ_QEFB01000001.1"/>
</dbReference>
<keyword evidence="20" id="KW-1185">Reference proteome</keyword>
<feature type="binding site" evidence="17">
    <location>
        <position position="176"/>
    </location>
    <ligand>
        <name>UDP-N-acetyl-alpha-D-glucosamine</name>
        <dbReference type="ChEBI" id="CHEBI:57705"/>
    </ligand>
</feature>
<dbReference type="GO" id="GO:0009252">
    <property type="term" value="P:peptidoglycan biosynthetic process"/>
    <property type="evidence" value="ECO:0007669"/>
    <property type="project" value="UniProtKB-UniRule"/>
</dbReference>
<feature type="binding site" evidence="17">
    <location>
        <position position="339"/>
    </location>
    <ligand>
        <name>UDP-N-acetyl-alpha-D-glucosamine</name>
        <dbReference type="ChEBI" id="CHEBI:57705"/>
    </ligand>
</feature>
<comment type="caution">
    <text evidence="17">Lacks conserved residue(s) required for the propagation of feature annotation.</text>
</comment>
<comment type="subunit">
    <text evidence="17">Homotrimer.</text>
</comment>
<dbReference type="EMBL" id="QEFB01000001">
    <property type="protein sequence ID" value="PWC08537.1"/>
    <property type="molecule type" value="Genomic_DNA"/>
</dbReference>
<dbReference type="GO" id="GO:0071555">
    <property type="term" value="P:cell wall organization"/>
    <property type="evidence" value="ECO:0007669"/>
    <property type="project" value="UniProtKB-KW"/>
</dbReference>
<dbReference type="Gene3D" id="3.90.550.10">
    <property type="entry name" value="Spore Coat Polysaccharide Biosynthesis Protein SpsA, Chain A"/>
    <property type="match status" value="1"/>
</dbReference>
<accession>A0A2U1TI26</accession>
<evidence type="ECO:0000256" key="17">
    <source>
        <dbReference type="HAMAP-Rule" id="MF_01631"/>
    </source>
</evidence>
<feature type="binding site" evidence="17">
    <location>
        <position position="234"/>
    </location>
    <ligand>
        <name>UDP-N-acetyl-alpha-D-glucosamine</name>
        <dbReference type="ChEBI" id="CHEBI:57705"/>
    </ligand>
</feature>
<comment type="catalytic activity">
    <reaction evidence="14 17">
        <text>alpha-D-glucosamine 1-phosphate + acetyl-CoA = N-acetyl-alpha-D-glucosamine 1-phosphate + CoA + H(+)</text>
        <dbReference type="Rhea" id="RHEA:13725"/>
        <dbReference type="ChEBI" id="CHEBI:15378"/>
        <dbReference type="ChEBI" id="CHEBI:57287"/>
        <dbReference type="ChEBI" id="CHEBI:57288"/>
        <dbReference type="ChEBI" id="CHEBI:57776"/>
        <dbReference type="ChEBI" id="CHEBI:58516"/>
        <dbReference type="EC" id="2.3.1.157"/>
    </reaction>
</comment>
<dbReference type="UniPathway" id="UPA00113">
    <property type="reaction ID" value="UER00532"/>
</dbReference>
<keyword evidence="3 17" id="KW-0963">Cytoplasm</keyword>
<protein>
    <recommendedName>
        <fullName evidence="17">Bifunctional protein GlmU</fullName>
    </recommendedName>
    <domain>
        <recommendedName>
            <fullName evidence="17">UDP-N-acetylglucosamine pyrophosphorylase</fullName>
            <ecNumber evidence="17">2.7.7.23</ecNumber>
        </recommendedName>
        <alternativeName>
            <fullName evidence="17">N-acetylglucosamine-1-phosphate uridyltransferase</fullName>
        </alternativeName>
    </domain>
    <domain>
        <recommendedName>
            <fullName evidence="17">Glucosamine-1-phosphate N-acetyltransferase</fullName>
            <ecNumber evidence="17">2.3.1.157</ecNumber>
        </recommendedName>
    </domain>
</protein>
<name>A0A2U1TI26_9MICO</name>
<dbReference type="NCBIfam" id="NF010932">
    <property type="entry name" value="PRK14352.1"/>
    <property type="match status" value="1"/>
</dbReference>
<dbReference type="HAMAP" id="MF_01631">
    <property type="entry name" value="GlmU"/>
    <property type="match status" value="1"/>
</dbReference>
<feature type="binding site" evidence="17">
    <location>
        <position position="25"/>
    </location>
    <ligand>
        <name>UDP-N-acetyl-alpha-D-glucosamine</name>
        <dbReference type="ChEBI" id="CHEBI:57705"/>
    </ligand>
</feature>
<keyword evidence="4 17" id="KW-0808">Transferase</keyword>
<dbReference type="PANTHER" id="PTHR43584:SF3">
    <property type="entry name" value="BIFUNCTIONAL PROTEIN GLMU"/>
    <property type="match status" value="1"/>
</dbReference>
<dbReference type="SUPFAM" id="SSF53448">
    <property type="entry name" value="Nucleotide-diphospho-sugar transferases"/>
    <property type="match status" value="1"/>
</dbReference>
<evidence type="ECO:0000256" key="6">
    <source>
        <dbReference type="ARBA" id="ARBA00022723"/>
    </source>
</evidence>
<evidence type="ECO:0000256" key="2">
    <source>
        <dbReference type="ARBA" id="ARBA00007947"/>
    </source>
</evidence>
<feature type="binding site" evidence="17">
    <location>
        <begin position="83"/>
        <end position="84"/>
    </location>
    <ligand>
        <name>UDP-N-acetyl-alpha-D-glucosamine</name>
        <dbReference type="ChEBI" id="CHEBI:57705"/>
    </ligand>
</feature>
<comment type="caution">
    <text evidence="19">The sequence shown here is derived from an EMBL/GenBank/DDBJ whole genome shotgun (WGS) entry which is preliminary data.</text>
</comment>
<evidence type="ECO:0000256" key="13">
    <source>
        <dbReference type="ARBA" id="ARBA00023316"/>
    </source>
</evidence>
<keyword evidence="7 17" id="KW-0677">Repeat</keyword>
<dbReference type="InterPro" id="IPR038009">
    <property type="entry name" value="GlmU_C_LbH"/>
</dbReference>